<evidence type="ECO:0000313" key="2">
    <source>
        <dbReference type="Proteomes" id="UP000275719"/>
    </source>
</evidence>
<name>A0A3P3W2H2_9FLAO</name>
<dbReference type="Proteomes" id="UP000275719">
    <property type="component" value="Unassembled WGS sequence"/>
</dbReference>
<reference evidence="1 2" key="1">
    <citation type="submission" date="2018-11" db="EMBL/GenBank/DDBJ databases">
        <title>Flavobacterium sp. nov., YIM 102701-2 draft genome.</title>
        <authorList>
            <person name="Li G."/>
            <person name="Jiang Y."/>
        </authorList>
    </citation>
    <scope>NUCLEOTIDE SEQUENCE [LARGE SCALE GENOMIC DNA]</scope>
    <source>
        <strain evidence="1 2">YIM 102701-2</strain>
    </source>
</reference>
<dbReference type="AlphaFoldDB" id="A0A3P3W2H2"/>
<dbReference type="EMBL" id="RQVQ01000030">
    <property type="protein sequence ID" value="RRJ89292.1"/>
    <property type="molecule type" value="Genomic_DNA"/>
</dbReference>
<keyword evidence="2" id="KW-1185">Reference proteome</keyword>
<comment type="caution">
    <text evidence="1">The sequence shown here is derived from an EMBL/GenBank/DDBJ whole genome shotgun (WGS) entry which is preliminary data.</text>
</comment>
<sequence>MIFIALFFQSCDIIKDHNFNKKIEIVENVTTFEQDSINSIKRFEIGLEKALLKSNANFDKNKYFEEYDELIDSIPFRVEINLDYHFVNSEPHLIIKQFNPSDISITIFSKDKGKFNKRFSEKQWSLSHEQDYIKDVNGDGIKDFINVHYSPSGCCLRYLNKVYLFDNSLKLFSENIEFMNPTFSPTEKIIRGICYGHSGETELYKYKWNNKQVDTLEYISYQKNENEVKTGKFVVSKKQFIEENSDIIKIINQLPKEYYQINDIDWFIGF</sequence>
<protein>
    <submittedName>
        <fullName evidence="1">Uncharacterized protein</fullName>
    </submittedName>
</protein>
<accession>A0A3P3W2H2</accession>
<dbReference type="InterPro" id="IPR058087">
    <property type="entry name" value="XAC2610_dom"/>
</dbReference>
<organism evidence="1 2">
    <name type="scientific">Paenimyroides tangerinum</name>
    <dbReference type="NCBI Taxonomy" id="2488728"/>
    <lineage>
        <taxon>Bacteria</taxon>
        <taxon>Pseudomonadati</taxon>
        <taxon>Bacteroidota</taxon>
        <taxon>Flavobacteriia</taxon>
        <taxon>Flavobacteriales</taxon>
        <taxon>Flavobacteriaceae</taxon>
        <taxon>Paenimyroides</taxon>
    </lineage>
</organism>
<dbReference type="NCBIfam" id="NF047539">
    <property type="entry name" value="XAC2610_fam"/>
    <property type="match status" value="1"/>
</dbReference>
<proteinExistence type="predicted"/>
<gene>
    <name evidence="1" type="ORF">EG240_12070</name>
</gene>
<evidence type="ECO:0000313" key="1">
    <source>
        <dbReference type="EMBL" id="RRJ89292.1"/>
    </source>
</evidence>